<proteinExistence type="predicted"/>
<evidence type="ECO:0008006" key="3">
    <source>
        <dbReference type="Google" id="ProtNLM"/>
    </source>
</evidence>
<organism evidence="1 2">
    <name type="scientific">Carnegiea gigantea</name>
    <dbReference type="NCBI Taxonomy" id="171969"/>
    <lineage>
        <taxon>Eukaryota</taxon>
        <taxon>Viridiplantae</taxon>
        <taxon>Streptophyta</taxon>
        <taxon>Embryophyta</taxon>
        <taxon>Tracheophyta</taxon>
        <taxon>Spermatophyta</taxon>
        <taxon>Magnoliopsida</taxon>
        <taxon>eudicotyledons</taxon>
        <taxon>Gunneridae</taxon>
        <taxon>Pentapetalae</taxon>
        <taxon>Caryophyllales</taxon>
        <taxon>Cactineae</taxon>
        <taxon>Cactaceae</taxon>
        <taxon>Cactoideae</taxon>
        <taxon>Echinocereeae</taxon>
        <taxon>Carnegiea</taxon>
    </lineage>
</organism>
<dbReference type="AlphaFoldDB" id="A0A9Q1JYW0"/>
<dbReference type="EMBL" id="JAKOGI010000545">
    <property type="protein sequence ID" value="KAJ8433383.1"/>
    <property type="molecule type" value="Genomic_DNA"/>
</dbReference>
<sequence length="205" mass="24137">MVTGLEEAWKGLRLMEEEAKEMEYVEETPEERIVQVSLCLMGKLYTESFFNVGARKNILKSVWKPMKGILIKKPTKGIVIKDIERNLFSFQFFSKIKFEMARYWIKAYDVPRLKQTQAFTKFLGNKVGEFVRWHTYKGYKMYDGATLEAELQYGPQLRASPLKSKRHNVELELHEEQKLLGAFRRGRENKGLELDWFLIMPTIGQ</sequence>
<accession>A0A9Q1JYW0</accession>
<evidence type="ECO:0000313" key="1">
    <source>
        <dbReference type="EMBL" id="KAJ8433383.1"/>
    </source>
</evidence>
<keyword evidence="2" id="KW-1185">Reference proteome</keyword>
<protein>
    <recommendedName>
        <fullName evidence="3">DUF4283 domain-containing protein</fullName>
    </recommendedName>
</protein>
<comment type="caution">
    <text evidence="1">The sequence shown here is derived from an EMBL/GenBank/DDBJ whole genome shotgun (WGS) entry which is preliminary data.</text>
</comment>
<gene>
    <name evidence="1" type="ORF">Cgig2_019173</name>
</gene>
<reference evidence="1" key="1">
    <citation type="submission" date="2022-04" db="EMBL/GenBank/DDBJ databases">
        <title>Carnegiea gigantea Genome sequencing and assembly v2.</title>
        <authorList>
            <person name="Copetti D."/>
            <person name="Sanderson M.J."/>
            <person name="Burquez A."/>
            <person name="Wojciechowski M.F."/>
        </authorList>
    </citation>
    <scope>NUCLEOTIDE SEQUENCE</scope>
    <source>
        <strain evidence="1">SGP5-SGP5p</strain>
        <tissue evidence="1">Aerial part</tissue>
    </source>
</reference>
<dbReference type="Proteomes" id="UP001153076">
    <property type="component" value="Unassembled WGS sequence"/>
</dbReference>
<name>A0A9Q1JYW0_9CARY</name>
<dbReference type="OrthoDB" id="693793at2759"/>
<evidence type="ECO:0000313" key="2">
    <source>
        <dbReference type="Proteomes" id="UP001153076"/>
    </source>
</evidence>